<dbReference type="RefSeq" id="XP_035687523.1">
    <property type="nucleotide sequence ID" value="XM_035831630.1"/>
</dbReference>
<organism evidence="21 22">
    <name type="scientific">Branchiostoma floridae</name>
    <name type="common">Florida lancelet</name>
    <name type="synonym">Amphioxus</name>
    <dbReference type="NCBI Taxonomy" id="7739"/>
    <lineage>
        <taxon>Eukaryota</taxon>
        <taxon>Metazoa</taxon>
        <taxon>Chordata</taxon>
        <taxon>Cephalochordata</taxon>
        <taxon>Leptocardii</taxon>
        <taxon>Amphioxiformes</taxon>
        <taxon>Branchiostomatidae</taxon>
        <taxon>Branchiostoma</taxon>
    </lineage>
</organism>
<dbReference type="GO" id="GO:0005886">
    <property type="term" value="C:plasma membrane"/>
    <property type="evidence" value="ECO:0000318"/>
    <property type="project" value="GO_Central"/>
</dbReference>
<dbReference type="GO" id="GO:0005262">
    <property type="term" value="F:calcium channel activity"/>
    <property type="evidence" value="ECO:0000318"/>
    <property type="project" value="GO_Central"/>
</dbReference>
<keyword evidence="6" id="KW-0109">Calcium transport</keyword>
<reference evidence="22" key="2">
    <citation type="submission" date="2025-08" db="UniProtKB">
        <authorList>
            <consortium name="RefSeq"/>
        </authorList>
    </citation>
    <scope>IDENTIFICATION</scope>
    <source>
        <strain evidence="22">S238N-H82</strain>
        <tissue evidence="22">Testes</tissue>
    </source>
</reference>
<keyword evidence="15 19" id="KW-0472">Membrane</keyword>
<dbReference type="GeneID" id="118423459"/>
<evidence type="ECO:0000256" key="14">
    <source>
        <dbReference type="ARBA" id="ARBA00023065"/>
    </source>
</evidence>
<evidence type="ECO:0000256" key="15">
    <source>
        <dbReference type="ARBA" id="ARBA00023136"/>
    </source>
</evidence>
<dbReference type="FunFam" id="1.20.1420.30:FF:000009">
    <property type="entry name" value="sodium/potassium/calcium exchanger 5 isoform X2"/>
    <property type="match status" value="1"/>
</dbReference>
<feature type="domain" description="Sodium/calcium exchanger membrane region" evidence="20">
    <location>
        <begin position="99"/>
        <end position="240"/>
    </location>
</feature>
<evidence type="ECO:0000256" key="2">
    <source>
        <dbReference type="ARBA" id="ARBA00005364"/>
    </source>
</evidence>
<keyword evidence="13" id="KW-0915">Sodium</keyword>
<dbReference type="Pfam" id="PF01699">
    <property type="entry name" value="Na_Ca_ex"/>
    <property type="match status" value="2"/>
</dbReference>
<feature type="transmembrane region" description="Helical" evidence="19">
    <location>
        <begin position="636"/>
        <end position="660"/>
    </location>
</feature>
<dbReference type="AlphaFoldDB" id="A0A9J7LR76"/>
<dbReference type="GO" id="GO:0006874">
    <property type="term" value="P:intracellular calcium ion homeostasis"/>
    <property type="evidence" value="ECO:0000318"/>
    <property type="project" value="GO_Central"/>
</dbReference>
<dbReference type="InterPro" id="IPR004837">
    <property type="entry name" value="NaCa_Exmemb"/>
</dbReference>
<evidence type="ECO:0000256" key="4">
    <source>
        <dbReference type="ARBA" id="ARBA00022449"/>
    </source>
</evidence>
<evidence type="ECO:0000256" key="16">
    <source>
        <dbReference type="ARBA" id="ARBA00023201"/>
    </source>
</evidence>
<dbReference type="OrthoDB" id="2127281at2759"/>
<keyword evidence="8" id="KW-0732">Signal</keyword>
<keyword evidence="11" id="KW-0630">Potassium</keyword>
<keyword evidence="3" id="KW-0813">Transport</keyword>
<sequence length="667" mass="73557">MAYRRRARRSSLLGRLFFLCTVLFVFSAVSYLGLDGAERSPEHPFTHGRQPFPHRLLLSMPTNRSGGNDSECTPLTIHEFPPDLFSQTQRRHGAIVVHTLVVIYMFAALAIVCDDYFVPSLEKISENLGLSDDVAGATFMAAGSSAPELFTSIIGVFIAKGDVGLGTIVGSAVFNILFVIGLCGLFAGIIVPLTWWPLFRDTAAYLVSIITLIFVIEDGNVSWYESLVMLLEYTAYIFFMGFNPQVVGWLQRRKMRKQGNAVQHTEDANKRNSILMSERSASDSKTPSPTHKPLMVDEIIQQSPRKLNFHDAGFRVMMTHHFKPETRLRAAARVLVLEMQEQARVQKLREQKCARLQQQQNQTLQYQGQTPHDSQQTLEVLDGLMSGGTSSAVSRSQSTKSSIGGDIPEVVVTTTYALDPPGGIPNGLAPQSPITGQDSDSATQSLADGDLHSEELEPGGICEIPDDLSGKFRWVVMLPCAVVLFVTCPDVRKRRWEKWFIVTFLMSIFWIFIFSYIMVFMATIIAYTLGIPDTITGITLLAAGTSVPDAMASLIVARQGLGDMAVSNSIGSNVFDILLGLGLPWFLKTTVVSWGGSVAINSRGMIYSVGLLFGTVVLMILGIHCNRWRLTRPLGIIAMITYAVFLVFAVCIECNVFVYVNPPLCPE</sequence>
<gene>
    <name evidence="22" type="primary">LOC118423459</name>
</gene>
<dbReference type="GO" id="GO:0015293">
    <property type="term" value="F:symporter activity"/>
    <property type="evidence" value="ECO:0007669"/>
    <property type="project" value="UniProtKB-KW"/>
</dbReference>
<dbReference type="FunFam" id="1.20.1420.30:FF:000004">
    <property type="entry name" value="Sodium/potassium/calcium exchanger 2 isoform 1"/>
    <property type="match status" value="1"/>
</dbReference>
<comment type="catalytic activity">
    <reaction evidence="17">
        <text>Ca(2+)(out) + K(+)(out) + 4 Na(+)(in) = Ca(2+)(in) + K(+)(in) + 4 Na(+)(out)</text>
        <dbReference type="Rhea" id="RHEA:69967"/>
        <dbReference type="ChEBI" id="CHEBI:29101"/>
        <dbReference type="ChEBI" id="CHEBI:29103"/>
        <dbReference type="ChEBI" id="CHEBI:29108"/>
    </reaction>
</comment>
<keyword evidence="14" id="KW-0406">Ion transport</keyword>
<proteinExistence type="inferred from homology"/>
<feature type="transmembrane region" description="Helical" evidence="19">
    <location>
        <begin position="230"/>
        <end position="250"/>
    </location>
</feature>
<feature type="transmembrane region" description="Helical" evidence="19">
    <location>
        <begin position="93"/>
        <end position="113"/>
    </location>
</feature>
<evidence type="ECO:0000256" key="13">
    <source>
        <dbReference type="ARBA" id="ARBA00023053"/>
    </source>
</evidence>
<dbReference type="GO" id="GO:0008273">
    <property type="term" value="F:calcium, potassium:sodium antiporter activity"/>
    <property type="evidence" value="ECO:0000318"/>
    <property type="project" value="GO_Central"/>
</dbReference>
<evidence type="ECO:0000256" key="17">
    <source>
        <dbReference type="ARBA" id="ARBA00033627"/>
    </source>
</evidence>
<evidence type="ECO:0000256" key="19">
    <source>
        <dbReference type="SAM" id="Phobius"/>
    </source>
</evidence>
<keyword evidence="4" id="KW-0050">Antiport</keyword>
<comment type="similarity">
    <text evidence="2">Belongs to the Ca(2+):cation antiporter (CaCA) (TC 2.A.19) family. SLC24A subfamily.</text>
</comment>
<dbReference type="PANTHER" id="PTHR10846:SF73">
    <property type="entry name" value="SODIUM_CALCIUM EXCHANGER MEMBRANE REGION DOMAIN-CONTAINING PROTEIN"/>
    <property type="match status" value="1"/>
</dbReference>
<evidence type="ECO:0000256" key="7">
    <source>
        <dbReference type="ARBA" id="ARBA00022692"/>
    </source>
</evidence>
<keyword evidence="9" id="KW-0106">Calcium</keyword>
<dbReference type="NCBIfam" id="TIGR00367">
    <property type="entry name" value="calcium/sodium antiporter"/>
    <property type="match status" value="1"/>
</dbReference>
<protein>
    <submittedName>
        <fullName evidence="22">Sodium/potassium/calcium exchanger 4-like</fullName>
    </submittedName>
</protein>
<keyword evidence="5" id="KW-0633">Potassium transport</keyword>
<evidence type="ECO:0000256" key="8">
    <source>
        <dbReference type="ARBA" id="ARBA00022729"/>
    </source>
</evidence>
<evidence type="ECO:0000256" key="3">
    <source>
        <dbReference type="ARBA" id="ARBA00022448"/>
    </source>
</evidence>
<evidence type="ECO:0000256" key="10">
    <source>
        <dbReference type="ARBA" id="ARBA00022847"/>
    </source>
</evidence>
<feature type="transmembrane region" description="Helical" evidence="19">
    <location>
        <begin position="569"/>
        <end position="586"/>
    </location>
</feature>
<feature type="transmembrane region" description="Helical" evidence="19">
    <location>
        <begin position="165"/>
        <end position="191"/>
    </location>
</feature>
<dbReference type="GO" id="GO:0070588">
    <property type="term" value="P:calcium ion transmembrane transport"/>
    <property type="evidence" value="ECO:0000318"/>
    <property type="project" value="GO_Central"/>
</dbReference>
<dbReference type="PANTHER" id="PTHR10846">
    <property type="entry name" value="SODIUM/POTASSIUM/CALCIUM EXCHANGER"/>
    <property type="match status" value="1"/>
</dbReference>
<evidence type="ECO:0000313" key="21">
    <source>
        <dbReference type="Proteomes" id="UP000001554"/>
    </source>
</evidence>
<evidence type="ECO:0000256" key="9">
    <source>
        <dbReference type="ARBA" id="ARBA00022837"/>
    </source>
</evidence>
<name>A0A9J7LR76_BRAFL</name>
<feature type="region of interest" description="Disordered" evidence="18">
    <location>
        <begin position="260"/>
        <end position="292"/>
    </location>
</feature>
<feature type="transmembrane region" description="Helical" evidence="19">
    <location>
        <begin position="499"/>
        <end position="529"/>
    </location>
</feature>
<feature type="transmembrane region" description="Helical" evidence="19">
    <location>
        <begin position="535"/>
        <end position="557"/>
    </location>
</feature>
<evidence type="ECO:0000256" key="6">
    <source>
        <dbReference type="ARBA" id="ARBA00022568"/>
    </source>
</evidence>
<evidence type="ECO:0000256" key="12">
    <source>
        <dbReference type="ARBA" id="ARBA00022989"/>
    </source>
</evidence>
<keyword evidence="12 19" id="KW-1133">Transmembrane helix</keyword>
<evidence type="ECO:0000256" key="11">
    <source>
        <dbReference type="ARBA" id="ARBA00022958"/>
    </source>
</evidence>
<dbReference type="KEGG" id="bfo:118423459"/>
<keyword evidence="16" id="KW-0739">Sodium transport</keyword>
<dbReference type="OMA" id="MEHGNEY"/>
<evidence type="ECO:0000259" key="20">
    <source>
        <dbReference type="Pfam" id="PF01699"/>
    </source>
</evidence>
<dbReference type="InterPro" id="IPR004481">
    <property type="entry name" value="K/Na/Ca-exchanger"/>
</dbReference>
<keyword evidence="7 19" id="KW-0812">Transmembrane</keyword>
<evidence type="ECO:0000313" key="22">
    <source>
        <dbReference type="RefSeq" id="XP_035687523.1"/>
    </source>
</evidence>
<dbReference type="Gene3D" id="1.20.1420.30">
    <property type="entry name" value="NCX, central ion-binding region"/>
    <property type="match status" value="2"/>
</dbReference>
<accession>A0A9J7LR76</accession>
<evidence type="ECO:0000256" key="5">
    <source>
        <dbReference type="ARBA" id="ARBA00022538"/>
    </source>
</evidence>
<reference evidence="21" key="1">
    <citation type="journal article" date="2020" name="Nat. Ecol. Evol.">
        <title>Deeply conserved synteny resolves early events in vertebrate evolution.</title>
        <authorList>
            <person name="Simakov O."/>
            <person name="Marletaz F."/>
            <person name="Yue J.X."/>
            <person name="O'Connell B."/>
            <person name="Jenkins J."/>
            <person name="Brandt A."/>
            <person name="Calef R."/>
            <person name="Tung C.H."/>
            <person name="Huang T.K."/>
            <person name="Schmutz J."/>
            <person name="Satoh N."/>
            <person name="Yu J.K."/>
            <person name="Putnam N.H."/>
            <person name="Green R.E."/>
            <person name="Rokhsar D.S."/>
        </authorList>
    </citation>
    <scope>NUCLEOTIDE SEQUENCE [LARGE SCALE GENOMIC DNA]</scope>
    <source>
        <strain evidence="21">S238N-H82</strain>
    </source>
</reference>
<feature type="transmembrane region" description="Helical" evidence="19">
    <location>
        <begin position="12"/>
        <end position="34"/>
    </location>
</feature>
<feature type="domain" description="Sodium/calcium exchanger membrane region" evidence="20">
    <location>
        <begin position="500"/>
        <end position="649"/>
    </location>
</feature>
<feature type="region of interest" description="Disordered" evidence="18">
    <location>
        <begin position="421"/>
        <end position="445"/>
    </location>
</feature>
<dbReference type="Proteomes" id="UP000001554">
    <property type="component" value="Chromosome 1"/>
</dbReference>
<keyword evidence="10" id="KW-0769">Symport</keyword>
<evidence type="ECO:0000256" key="18">
    <source>
        <dbReference type="SAM" id="MobiDB-lite"/>
    </source>
</evidence>
<feature type="compositionally biased region" description="Polar residues" evidence="18">
    <location>
        <begin position="432"/>
        <end position="445"/>
    </location>
</feature>
<evidence type="ECO:0000256" key="1">
    <source>
        <dbReference type="ARBA" id="ARBA00004141"/>
    </source>
</evidence>
<keyword evidence="21" id="KW-1185">Reference proteome</keyword>
<dbReference type="InterPro" id="IPR044880">
    <property type="entry name" value="NCX_ion-bd_dom_sf"/>
</dbReference>
<comment type="subcellular location">
    <subcellularLocation>
        <location evidence="1">Membrane</location>
        <topology evidence="1">Multi-pass membrane protein</topology>
    </subcellularLocation>
</comment>
<feature type="transmembrane region" description="Helical" evidence="19">
    <location>
        <begin position="606"/>
        <end position="624"/>
    </location>
</feature>